<dbReference type="GO" id="GO:0004365">
    <property type="term" value="F:glyceraldehyde-3-phosphate dehydrogenase (NAD+) (phosphorylating) activity"/>
    <property type="evidence" value="ECO:0007669"/>
    <property type="project" value="UniProtKB-ARBA"/>
</dbReference>
<evidence type="ECO:0000256" key="5">
    <source>
        <dbReference type="PIRSR" id="PIRSR000149-2"/>
    </source>
</evidence>
<feature type="active site" description="Nucleophile" evidence="4">
    <location>
        <position position="152"/>
    </location>
</feature>
<feature type="binding site" evidence="5">
    <location>
        <position position="233"/>
    </location>
    <ligand>
        <name>D-glyceraldehyde 3-phosphate</name>
        <dbReference type="ChEBI" id="CHEBI:59776"/>
    </ligand>
</feature>
<dbReference type="PRINTS" id="PR00078">
    <property type="entry name" value="G3PDHDRGNASE"/>
</dbReference>
<dbReference type="GO" id="GO:0005737">
    <property type="term" value="C:cytoplasm"/>
    <property type="evidence" value="ECO:0007669"/>
    <property type="project" value="UniProtKB-SubCell"/>
</dbReference>
<sequence length="334" mass="36199">MGNVAINGFGRIGRSILRIIVENDSDVNIVAINDLGNYENLAYLLKHDSVMGILESDVRVDGDKLLVGDRVIKLTSIKNPAELPWSELDIDVVIESTGIFRDNESLNKHLAAGAKKVLLTVPPKDEIDATIVLGVNDEDLKPNDKIVSNASCTTNCLAPIAKVLDDNFGIKSGLMTTVHAYTNDQALAETTHSDFRRGRSATQNIIPTSTGAAKAVGMVLPDLNGKLDGMAMRVPVPDGSVVDLVVELEKNVSIEDVNKAVKQAADNELKGILEYSEVPLVSTDILNNPHSSIYDASSTQLLDGNHIKVVCWYDNEWGYSNRVVDLIGNLLNNE</sequence>
<dbReference type="SUPFAM" id="SSF55347">
    <property type="entry name" value="Glyceraldehyde-3-phosphate dehydrogenase-like, C-terminal domain"/>
    <property type="match status" value="1"/>
</dbReference>
<evidence type="ECO:0000256" key="3">
    <source>
        <dbReference type="ARBA" id="ARBA00023002"/>
    </source>
</evidence>
<dbReference type="InterPro" id="IPR020829">
    <property type="entry name" value="GlycerAld_3-P_DH_cat"/>
</dbReference>
<dbReference type="Pfam" id="PF00044">
    <property type="entry name" value="Gp_dh_N"/>
    <property type="match status" value="1"/>
</dbReference>
<feature type="binding site" evidence="5">
    <location>
        <begin position="151"/>
        <end position="153"/>
    </location>
    <ligand>
        <name>D-glyceraldehyde 3-phosphate</name>
        <dbReference type="ChEBI" id="CHEBI:59776"/>
    </ligand>
</feature>
<dbReference type="Gene3D" id="3.30.360.10">
    <property type="entry name" value="Dihydrodipicolinate Reductase, domain 2"/>
    <property type="match status" value="1"/>
</dbReference>
<dbReference type="PROSITE" id="PS00071">
    <property type="entry name" value="GAPDH"/>
    <property type="match status" value="1"/>
</dbReference>
<dbReference type="SUPFAM" id="SSF51735">
    <property type="entry name" value="NAD(P)-binding Rossmann-fold domains"/>
    <property type="match status" value="1"/>
</dbReference>
<dbReference type="NCBIfam" id="TIGR01534">
    <property type="entry name" value="GAPDH-I"/>
    <property type="match status" value="1"/>
</dbReference>
<dbReference type="EMBL" id="KC811144">
    <property type="protein sequence ID" value="AGQ19849.1"/>
    <property type="molecule type" value="Genomic_DNA"/>
</dbReference>
<feature type="site" description="Activates thiol group during catalysis" evidence="7">
    <location>
        <position position="179"/>
    </location>
</feature>
<feature type="binding site" evidence="5">
    <location>
        <position position="182"/>
    </location>
    <ligand>
        <name>D-glyceraldehyde 3-phosphate</name>
        <dbReference type="ChEBI" id="CHEBI:59776"/>
    </ligand>
</feature>
<dbReference type="InterPro" id="IPR020831">
    <property type="entry name" value="GlycerAld/Erythrose_P_DH"/>
</dbReference>
<dbReference type="InterPro" id="IPR020828">
    <property type="entry name" value="GlycerAld_3-P_DH_NAD(P)-bd"/>
</dbReference>
<feature type="binding site" evidence="5">
    <location>
        <begin position="210"/>
        <end position="211"/>
    </location>
    <ligand>
        <name>D-glyceraldehyde 3-phosphate</name>
        <dbReference type="ChEBI" id="CHEBI:59776"/>
    </ligand>
</feature>
<dbReference type="AlphaFoldDB" id="S5DLW1"/>
<dbReference type="GO" id="GO:0006006">
    <property type="term" value="P:glucose metabolic process"/>
    <property type="evidence" value="ECO:0007669"/>
    <property type="project" value="InterPro"/>
</dbReference>
<feature type="binding site" evidence="6">
    <location>
        <begin position="11"/>
        <end position="12"/>
    </location>
    <ligand>
        <name>NAD(+)</name>
        <dbReference type="ChEBI" id="CHEBI:57540"/>
    </ligand>
</feature>
<feature type="binding site" evidence="6">
    <location>
        <position position="34"/>
    </location>
    <ligand>
        <name>NAD(+)</name>
        <dbReference type="ChEBI" id="CHEBI:57540"/>
    </ligand>
</feature>
<feature type="domain" description="Glyceraldehyde 3-phosphate dehydrogenase NAD(P) binding" evidence="10">
    <location>
        <begin position="2"/>
        <end position="152"/>
    </location>
</feature>
<evidence type="ECO:0000256" key="2">
    <source>
        <dbReference type="ARBA" id="ARBA00007406"/>
    </source>
</evidence>
<reference evidence="11" key="1">
    <citation type="journal article" date="2013" name="Sci. Rep.">
        <title>Metagenomics uncovers a new group of low GC and ultra-small marine Actinobacteria.</title>
        <authorList>
            <person name="Ghai R."/>
            <person name="Mizuno C.M."/>
            <person name="Picazo A."/>
            <person name="Camacho A."/>
            <person name="Rodriguez-Valera F."/>
        </authorList>
    </citation>
    <scope>NUCLEOTIDE SEQUENCE</scope>
</reference>
<dbReference type="GO" id="GO:0050661">
    <property type="term" value="F:NADP binding"/>
    <property type="evidence" value="ECO:0007669"/>
    <property type="project" value="InterPro"/>
</dbReference>
<dbReference type="GO" id="GO:0051287">
    <property type="term" value="F:NAD binding"/>
    <property type="evidence" value="ECO:0007669"/>
    <property type="project" value="InterPro"/>
</dbReference>
<dbReference type="PANTHER" id="PTHR43148">
    <property type="entry name" value="GLYCERALDEHYDE-3-PHOSPHATE DEHYDROGENASE 2"/>
    <property type="match status" value="1"/>
</dbReference>
<dbReference type="FunFam" id="3.30.360.10:FF:000002">
    <property type="entry name" value="Glyceraldehyde-3-phosphate dehydrogenase"/>
    <property type="match status" value="1"/>
</dbReference>
<dbReference type="InterPro" id="IPR020830">
    <property type="entry name" value="GlycerAld_3-P_DH_AS"/>
</dbReference>
<dbReference type="CDD" id="cd05214">
    <property type="entry name" value="GAPDH_I_N"/>
    <property type="match status" value="1"/>
</dbReference>
<dbReference type="CDD" id="cd18126">
    <property type="entry name" value="GAPDH_I_C"/>
    <property type="match status" value="1"/>
</dbReference>
<evidence type="ECO:0000256" key="7">
    <source>
        <dbReference type="PIRSR" id="PIRSR000149-4"/>
    </source>
</evidence>
<evidence type="ECO:0000256" key="6">
    <source>
        <dbReference type="PIRSR" id="PIRSR000149-3"/>
    </source>
</evidence>
<evidence type="ECO:0000256" key="8">
    <source>
        <dbReference type="RuleBase" id="RU000397"/>
    </source>
</evidence>
<protein>
    <recommendedName>
        <fullName evidence="9">Glyceraldehyde-3-phosphate dehydrogenase</fullName>
        <ecNumber evidence="9">1.2.1.-</ecNumber>
    </recommendedName>
</protein>
<dbReference type="FunFam" id="3.40.50.720:FF:000001">
    <property type="entry name" value="Glyceraldehyde-3-phosphate dehydrogenase"/>
    <property type="match status" value="1"/>
</dbReference>
<evidence type="ECO:0000256" key="1">
    <source>
        <dbReference type="ARBA" id="ARBA00004496"/>
    </source>
</evidence>
<dbReference type="PIRSF" id="PIRSF000149">
    <property type="entry name" value="GAP_DH"/>
    <property type="match status" value="1"/>
</dbReference>
<dbReference type="Gene3D" id="3.40.50.720">
    <property type="entry name" value="NAD(P)-binding Rossmann-like Domain"/>
    <property type="match status" value="1"/>
</dbReference>
<proteinExistence type="inferred from homology"/>
<name>S5DLW1_9ACTN</name>
<evidence type="ECO:0000259" key="10">
    <source>
        <dbReference type="SMART" id="SM00846"/>
    </source>
</evidence>
<dbReference type="SMART" id="SM00846">
    <property type="entry name" value="Gp_dh_N"/>
    <property type="match status" value="1"/>
</dbReference>
<dbReference type="Pfam" id="PF02800">
    <property type="entry name" value="Gp_dh_C"/>
    <property type="match status" value="1"/>
</dbReference>
<comment type="similarity">
    <text evidence="2 8">Belongs to the glyceraldehyde-3-phosphate dehydrogenase family.</text>
</comment>
<keyword evidence="3 9" id="KW-0560">Oxidoreductase</keyword>
<keyword evidence="6" id="KW-0520">NAD</keyword>
<dbReference type="EC" id="1.2.1.-" evidence="9"/>
<evidence type="ECO:0000313" key="11">
    <source>
        <dbReference type="EMBL" id="AGQ19849.1"/>
    </source>
</evidence>
<dbReference type="InterPro" id="IPR036291">
    <property type="entry name" value="NAD(P)-bd_dom_sf"/>
</dbReference>
<keyword evidence="6" id="KW-0547">Nucleotide-binding</keyword>
<accession>S5DLW1</accession>
<comment type="subcellular location">
    <subcellularLocation>
        <location evidence="1">Cytoplasm</location>
    </subcellularLocation>
</comment>
<evidence type="ECO:0000256" key="4">
    <source>
        <dbReference type="PIRSR" id="PIRSR000149-1"/>
    </source>
</evidence>
<dbReference type="InterPro" id="IPR006424">
    <property type="entry name" value="Glyceraldehyde-3-P_DH_1"/>
</dbReference>
<organism evidence="11">
    <name type="scientific">Candidatus Actinomarina minuta</name>
    <dbReference type="NCBI Taxonomy" id="1389454"/>
    <lineage>
        <taxon>Bacteria</taxon>
        <taxon>Bacillati</taxon>
        <taxon>Actinomycetota</taxon>
        <taxon>Actinomycetes</taxon>
        <taxon>Candidatus Actinomarinidae</taxon>
        <taxon>Candidatus Actinomarinales</taxon>
        <taxon>Candidatus Actinomarineae</taxon>
        <taxon>Candidatus Actinomarinaceae</taxon>
        <taxon>Candidatus Actinomarina</taxon>
    </lineage>
</organism>
<feature type="binding site" evidence="6">
    <location>
        <position position="120"/>
    </location>
    <ligand>
        <name>NAD(+)</name>
        <dbReference type="ChEBI" id="CHEBI:57540"/>
    </ligand>
</feature>
<feature type="binding site" evidence="6">
    <location>
        <position position="315"/>
    </location>
    <ligand>
        <name>NAD(+)</name>
        <dbReference type="ChEBI" id="CHEBI:57540"/>
    </ligand>
</feature>
<evidence type="ECO:0000256" key="9">
    <source>
        <dbReference type="RuleBase" id="RU361160"/>
    </source>
</evidence>